<reference evidence="2 3" key="1">
    <citation type="journal article" date="2022" name="ISME Commun">
        <title>Vulcanimicrobium alpinus gen. nov. sp. nov., the first cultivated representative of the candidate phylum 'Eremiobacterota', is a metabolically versatile aerobic anoxygenic phototroph.</title>
        <authorList>
            <person name="Yabe S."/>
            <person name="Muto K."/>
            <person name="Abe K."/>
            <person name="Yokota A."/>
            <person name="Staudigel H."/>
            <person name="Tebo B.M."/>
        </authorList>
    </citation>
    <scope>NUCLEOTIDE SEQUENCE [LARGE SCALE GENOMIC DNA]</scope>
    <source>
        <strain evidence="2 3">WC8-2</strain>
    </source>
</reference>
<sequence>MRYVAGIDGGQSSTTAVIVGDDGRIRGRGTAGPADHVDEPPGSTRCADALGAAVTRALAAGGLPPATMLEAAVAGISGYDRHFDGAAPRLPARRMRLLHDAPIALAGAVQARPAIVVIAGTGSVGYGDDGTRTVTVGGWGHLFGDEGSAYAIAREALASAMRAEDRGERAPLGDAALSYFDVRDLRALATAALTGRITRAALASFARLVHDGARLGDADAAAVVDDAARALARLAATTIARLDLGERTPRVAFVGGAVSGEGFRAAIRDRLAPLAPAAIVVPPRYDAAVGAALLAFDDAGLAHPERIVE</sequence>
<accession>A0AAN1XSS7</accession>
<dbReference type="InterPro" id="IPR052519">
    <property type="entry name" value="Euk-type_GlcNAc_Kinase"/>
</dbReference>
<evidence type="ECO:0000313" key="3">
    <source>
        <dbReference type="Proteomes" id="UP001317532"/>
    </source>
</evidence>
<evidence type="ECO:0000313" key="2">
    <source>
        <dbReference type="EMBL" id="BDE05101.1"/>
    </source>
</evidence>
<name>A0AAN1XSS7_UNVUL</name>
<feature type="domain" description="ATPase BadF/BadG/BcrA/BcrD type" evidence="1">
    <location>
        <begin position="6"/>
        <end position="295"/>
    </location>
</feature>
<dbReference type="Proteomes" id="UP001317532">
    <property type="component" value="Chromosome"/>
</dbReference>
<dbReference type="PANTHER" id="PTHR43190:SF3">
    <property type="entry name" value="N-ACETYL-D-GLUCOSAMINE KINASE"/>
    <property type="match status" value="1"/>
</dbReference>
<gene>
    <name evidence="2" type="ORF">WPS_03770</name>
</gene>
<dbReference type="Pfam" id="PF01869">
    <property type="entry name" value="BcrAD_BadFG"/>
    <property type="match status" value="1"/>
</dbReference>
<proteinExistence type="predicted"/>
<dbReference type="InterPro" id="IPR043129">
    <property type="entry name" value="ATPase_NBD"/>
</dbReference>
<dbReference type="EMBL" id="AP025523">
    <property type="protein sequence ID" value="BDE05101.1"/>
    <property type="molecule type" value="Genomic_DNA"/>
</dbReference>
<dbReference type="RefSeq" id="WP_317996166.1">
    <property type="nucleotide sequence ID" value="NZ_AP025523.1"/>
</dbReference>
<dbReference type="Gene3D" id="3.30.420.40">
    <property type="match status" value="2"/>
</dbReference>
<dbReference type="PANTHER" id="PTHR43190">
    <property type="entry name" value="N-ACETYL-D-GLUCOSAMINE KINASE"/>
    <property type="match status" value="1"/>
</dbReference>
<dbReference type="AlphaFoldDB" id="A0AAN1XSS7"/>
<dbReference type="KEGG" id="vab:WPS_03770"/>
<evidence type="ECO:0000259" key="1">
    <source>
        <dbReference type="Pfam" id="PF01869"/>
    </source>
</evidence>
<dbReference type="CDD" id="cd24007">
    <property type="entry name" value="ASKHA_NBD_eukNAGK-like"/>
    <property type="match status" value="1"/>
</dbReference>
<dbReference type="InterPro" id="IPR002731">
    <property type="entry name" value="ATPase_BadF"/>
</dbReference>
<dbReference type="SUPFAM" id="SSF53067">
    <property type="entry name" value="Actin-like ATPase domain"/>
    <property type="match status" value="2"/>
</dbReference>
<organism evidence="2 3">
    <name type="scientific">Vulcanimicrobium alpinum</name>
    <dbReference type="NCBI Taxonomy" id="3016050"/>
    <lineage>
        <taxon>Bacteria</taxon>
        <taxon>Bacillati</taxon>
        <taxon>Vulcanimicrobiota</taxon>
        <taxon>Vulcanimicrobiia</taxon>
        <taxon>Vulcanimicrobiales</taxon>
        <taxon>Vulcanimicrobiaceae</taxon>
        <taxon>Vulcanimicrobium</taxon>
    </lineage>
</organism>
<keyword evidence="3" id="KW-1185">Reference proteome</keyword>
<protein>
    <recommendedName>
        <fullName evidence="1">ATPase BadF/BadG/BcrA/BcrD type domain-containing protein</fullName>
    </recommendedName>
</protein>